<evidence type="ECO:0000313" key="4">
    <source>
        <dbReference type="Proteomes" id="UP001056384"/>
    </source>
</evidence>
<keyword evidence="4" id="KW-1185">Reference proteome</keyword>
<proteinExistence type="inferred from homology"/>
<organism evidence="3 4">
    <name type="scientific">Septoria linicola</name>
    <dbReference type="NCBI Taxonomy" id="215465"/>
    <lineage>
        <taxon>Eukaryota</taxon>
        <taxon>Fungi</taxon>
        <taxon>Dikarya</taxon>
        <taxon>Ascomycota</taxon>
        <taxon>Pezizomycotina</taxon>
        <taxon>Dothideomycetes</taxon>
        <taxon>Dothideomycetidae</taxon>
        <taxon>Mycosphaerellales</taxon>
        <taxon>Mycosphaerellaceae</taxon>
        <taxon>Septoria</taxon>
    </lineage>
</organism>
<evidence type="ECO:0000256" key="1">
    <source>
        <dbReference type="ARBA" id="ARBA00005437"/>
    </source>
</evidence>
<dbReference type="InterPro" id="IPR007612">
    <property type="entry name" value="LOR"/>
</dbReference>
<dbReference type="Proteomes" id="UP001056384">
    <property type="component" value="Chromosome 12"/>
</dbReference>
<dbReference type="InterPro" id="IPR038595">
    <property type="entry name" value="LOR_sf"/>
</dbReference>
<dbReference type="AlphaFoldDB" id="A0A9Q9B996"/>
<dbReference type="OrthoDB" id="97518at2759"/>
<reference evidence="3" key="1">
    <citation type="submission" date="2022-06" db="EMBL/GenBank/DDBJ databases">
        <title>Complete genome sequences of two strains of the flax pathogen Septoria linicola.</title>
        <authorList>
            <person name="Lapalu N."/>
            <person name="Simon A."/>
            <person name="Demenou B."/>
            <person name="Paumier D."/>
            <person name="Guillot M.-P."/>
            <person name="Gout L."/>
            <person name="Valade R."/>
        </authorList>
    </citation>
    <scope>NUCLEOTIDE SEQUENCE</scope>
    <source>
        <strain evidence="3">SE15195</strain>
    </source>
</reference>
<gene>
    <name evidence="3" type="ORF">Slin15195_G127250</name>
</gene>
<feature type="region of interest" description="Disordered" evidence="2">
    <location>
        <begin position="37"/>
        <end position="63"/>
    </location>
</feature>
<feature type="compositionally biased region" description="Polar residues" evidence="2">
    <location>
        <begin position="51"/>
        <end position="63"/>
    </location>
</feature>
<dbReference type="InterPro" id="IPR025659">
    <property type="entry name" value="Tubby-like_C"/>
</dbReference>
<dbReference type="Pfam" id="PF04525">
    <property type="entry name" value="LOR"/>
    <property type="match status" value="1"/>
</dbReference>
<name>A0A9Q9B996_9PEZI</name>
<accession>A0A9Q9B996</accession>
<protein>
    <submittedName>
        <fullName evidence="3">Tubby-like protein</fullName>
    </submittedName>
</protein>
<evidence type="ECO:0000256" key="2">
    <source>
        <dbReference type="SAM" id="MobiDB-lite"/>
    </source>
</evidence>
<sequence length="198" mass="21855">MTPELTAIKFPIAIRTEHIVTQQTTFRIQQHGKGLNSGNFTIFEPDDKSTGNKSGSNATPQQPLLQVDGKYGKLDERRSFSDASGLPLFELYHKAMGVTCMLKDNMDVSVRSAVPGEVDIVLQVRGQDIWKQRTNVYLGDKVIMTTKRTDKLSVYLPGKKLEWDVEIAAGMDISLASVIVVVLAANMYNSSMQASSSK</sequence>
<dbReference type="EMBL" id="CP099429">
    <property type="protein sequence ID" value="USW59406.1"/>
    <property type="molecule type" value="Genomic_DNA"/>
</dbReference>
<comment type="similarity">
    <text evidence="1">Belongs to the LOR family.</text>
</comment>
<dbReference type="SUPFAM" id="SSF54518">
    <property type="entry name" value="Tubby C-terminal domain-like"/>
    <property type="match status" value="1"/>
</dbReference>
<evidence type="ECO:0000313" key="3">
    <source>
        <dbReference type="EMBL" id="USW59406.1"/>
    </source>
</evidence>
<dbReference type="Gene3D" id="2.40.160.200">
    <property type="entry name" value="LURP1-related"/>
    <property type="match status" value="1"/>
</dbReference>